<accession>A0ABQ9H2A7</accession>
<sequence>MKKKPILNEGKSLETKWKTQVAEDLLYRLKRHSPWSTANEKIFNSCHESGMNSKPCCNTDFLYAAY</sequence>
<dbReference type="Proteomes" id="UP001159363">
    <property type="component" value="Chromosome 6"/>
</dbReference>
<comment type="caution">
    <text evidence="1">The sequence shown here is derived from an EMBL/GenBank/DDBJ whole genome shotgun (WGS) entry which is preliminary data.</text>
</comment>
<evidence type="ECO:0000313" key="1">
    <source>
        <dbReference type="EMBL" id="KAJ8878411.1"/>
    </source>
</evidence>
<name>A0ABQ9H2A7_9NEOP</name>
<gene>
    <name evidence="1" type="ORF">PR048_018989</name>
</gene>
<organism evidence="1 2">
    <name type="scientific">Dryococelus australis</name>
    <dbReference type="NCBI Taxonomy" id="614101"/>
    <lineage>
        <taxon>Eukaryota</taxon>
        <taxon>Metazoa</taxon>
        <taxon>Ecdysozoa</taxon>
        <taxon>Arthropoda</taxon>
        <taxon>Hexapoda</taxon>
        <taxon>Insecta</taxon>
        <taxon>Pterygota</taxon>
        <taxon>Neoptera</taxon>
        <taxon>Polyneoptera</taxon>
        <taxon>Phasmatodea</taxon>
        <taxon>Verophasmatodea</taxon>
        <taxon>Anareolatae</taxon>
        <taxon>Phasmatidae</taxon>
        <taxon>Eurycanthinae</taxon>
        <taxon>Dryococelus</taxon>
    </lineage>
</organism>
<dbReference type="EMBL" id="JARBHB010000007">
    <property type="protein sequence ID" value="KAJ8878411.1"/>
    <property type="molecule type" value="Genomic_DNA"/>
</dbReference>
<protein>
    <submittedName>
        <fullName evidence="1">Uncharacterized protein</fullName>
    </submittedName>
</protein>
<proteinExistence type="predicted"/>
<evidence type="ECO:0000313" key="2">
    <source>
        <dbReference type="Proteomes" id="UP001159363"/>
    </source>
</evidence>
<keyword evidence="2" id="KW-1185">Reference proteome</keyword>
<reference evidence="1 2" key="1">
    <citation type="submission" date="2023-02" db="EMBL/GenBank/DDBJ databases">
        <title>LHISI_Scaffold_Assembly.</title>
        <authorList>
            <person name="Stuart O.P."/>
            <person name="Cleave R."/>
            <person name="Magrath M.J.L."/>
            <person name="Mikheyev A.S."/>
        </authorList>
    </citation>
    <scope>NUCLEOTIDE SEQUENCE [LARGE SCALE GENOMIC DNA]</scope>
    <source>
        <strain evidence="1">Daus_M_001</strain>
        <tissue evidence="1">Leg muscle</tissue>
    </source>
</reference>